<organism evidence="2 3">
    <name type="scientific">Mycena maculata</name>
    <dbReference type="NCBI Taxonomy" id="230809"/>
    <lineage>
        <taxon>Eukaryota</taxon>
        <taxon>Fungi</taxon>
        <taxon>Dikarya</taxon>
        <taxon>Basidiomycota</taxon>
        <taxon>Agaricomycotina</taxon>
        <taxon>Agaricomycetes</taxon>
        <taxon>Agaricomycetidae</taxon>
        <taxon>Agaricales</taxon>
        <taxon>Marasmiineae</taxon>
        <taxon>Mycenaceae</taxon>
        <taxon>Mycena</taxon>
    </lineage>
</organism>
<dbReference type="EMBL" id="JARJLG010000041">
    <property type="protein sequence ID" value="KAJ7763181.1"/>
    <property type="molecule type" value="Genomic_DNA"/>
</dbReference>
<proteinExistence type="predicted"/>
<feature type="transmembrane region" description="Helical" evidence="1">
    <location>
        <begin position="38"/>
        <end position="57"/>
    </location>
</feature>
<evidence type="ECO:0000313" key="3">
    <source>
        <dbReference type="Proteomes" id="UP001215280"/>
    </source>
</evidence>
<evidence type="ECO:0000313" key="2">
    <source>
        <dbReference type="EMBL" id="KAJ7763181.1"/>
    </source>
</evidence>
<dbReference type="Proteomes" id="UP001215280">
    <property type="component" value="Unassembled WGS sequence"/>
</dbReference>
<accession>A0AAD7NI93</accession>
<keyword evidence="1" id="KW-0812">Transmembrane</keyword>
<dbReference type="AlphaFoldDB" id="A0AAD7NI93"/>
<reference evidence="2" key="1">
    <citation type="submission" date="2023-03" db="EMBL/GenBank/DDBJ databases">
        <title>Massive genome expansion in bonnet fungi (Mycena s.s.) driven by repeated elements and novel gene families across ecological guilds.</title>
        <authorList>
            <consortium name="Lawrence Berkeley National Laboratory"/>
            <person name="Harder C.B."/>
            <person name="Miyauchi S."/>
            <person name="Viragh M."/>
            <person name="Kuo A."/>
            <person name="Thoen E."/>
            <person name="Andreopoulos B."/>
            <person name="Lu D."/>
            <person name="Skrede I."/>
            <person name="Drula E."/>
            <person name="Henrissat B."/>
            <person name="Morin E."/>
            <person name="Kohler A."/>
            <person name="Barry K."/>
            <person name="LaButti K."/>
            <person name="Morin E."/>
            <person name="Salamov A."/>
            <person name="Lipzen A."/>
            <person name="Mereny Z."/>
            <person name="Hegedus B."/>
            <person name="Baldrian P."/>
            <person name="Stursova M."/>
            <person name="Weitz H."/>
            <person name="Taylor A."/>
            <person name="Grigoriev I.V."/>
            <person name="Nagy L.G."/>
            <person name="Martin F."/>
            <person name="Kauserud H."/>
        </authorList>
    </citation>
    <scope>NUCLEOTIDE SEQUENCE</scope>
    <source>
        <strain evidence="2">CBHHK188m</strain>
    </source>
</reference>
<keyword evidence="1" id="KW-1133">Transmembrane helix</keyword>
<gene>
    <name evidence="2" type="ORF">DFH07DRAFT_770910</name>
</gene>
<sequence length="120" mass="13766">MDEHRRAFPLQIFFRVSLCTFMSESLEHNLRTNRIRRGAPGLFILIGFLRLILAAAYRSAIRPRKMDHLLFNLGSDAFEKGRNGAYRMVTAHAAVKWATLTKPGPVAKEVKKLTWKLRKG</sequence>
<keyword evidence="1" id="KW-0472">Membrane</keyword>
<evidence type="ECO:0000256" key="1">
    <source>
        <dbReference type="SAM" id="Phobius"/>
    </source>
</evidence>
<comment type="caution">
    <text evidence="2">The sequence shown here is derived from an EMBL/GenBank/DDBJ whole genome shotgun (WGS) entry which is preliminary data.</text>
</comment>
<name>A0AAD7NI93_9AGAR</name>
<protein>
    <submittedName>
        <fullName evidence="2">Uncharacterized protein</fullName>
    </submittedName>
</protein>
<keyword evidence="3" id="KW-1185">Reference proteome</keyword>